<dbReference type="CDD" id="cd11410">
    <property type="entry name" value="bHLH_O_HES"/>
    <property type="match status" value="1"/>
</dbReference>
<keyword evidence="3" id="KW-0238">DNA-binding</keyword>
<comment type="subcellular location">
    <subcellularLocation>
        <location evidence="1">Nucleus</location>
    </subcellularLocation>
</comment>
<evidence type="ECO:0000256" key="3">
    <source>
        <dbReference type="ARBA" id="ARBA00023125"/>
    </source>
</evidence>
<feature type="region of interest" description="Disordered" evidence="6">
    <location>
        <begin position="206"/>
        <end position="270"/>
    </location>
</feature>
<keyword evidence="10" id="KW-1185">Reference proteome</keyword>
<feature type="compositionally biased region" description="Polar residues" evidence="6">
    <location>
        <begin position="233"/>
        <end position="270"/>
    </location>
</feature>
<dbReference type="PROSITE" id="PS51054">
    <property type="entry name" value="ORANGE"/>
    <property type="match status" value="1"/>
</dbReference>
<dbReference type="PANTHER" id="PTHR10985">
    <property type="entry name" value="BASIC HELIX-LOOP-HELIX TRANSCRIPTION FACTOR, HES-RELATED"/>
    <property type="match status" value="1"/>
</dbReference>
<feature type="domain" description="BHLH" evidence="7">
    <location>
        <begin position="28"/>
        <end position="85"/>
    </location>
</feature>
<dbReference type="Pfam" id="PF07527">
    <property type="entry name" value="Hairy_orange"/>
    <property type="match status" value="1"/>
</dbReference>
<evidence type="ECO:0000256" key="5">
    <source>
        <dbReference type="ARBA" id="ARBA00023242"/>
    </source>
</evidence>
<dbReference type="InterPro" id="IPR011598">
    <property type="entry name" value="bHLH_dom"/>
</dbReference>
<evidence type="ECO:0000256" key="1">
    <source>
        <dbReference type="ARBA" id="ARBA00004123"/>
    </source>
</evidence>
<dbReference type="GO" id="GO:0005634">
    <property type="term" value="C:nucleus"/>
    <property type="evidence" value="ECO:0007669"/>
    <property type="project" value="UniProtKB-SubCell"/>
</dbReference>
<dbReference type="GO" id="GO:0046983">
    <property type="term" value="F:protein dimerization activity"/>
    <property type="evidence" value="ECO:0007669"/>
    <property type="project" value="InterPro"/>
</dbReference>
<dbReference type="Pfam" id="PF00010">
    <property type="entry name" value="HLH"/>
    <property type="match status" value="1"/>
</dbReference>
<organism evidence="9 10">
    <name type="scientific">Meganyctiphanes norvegica</name>
    <name type="common">Northern krill</name>
    <name type="synonym">Thysanopoda norvegica</name>
    <dbReference type="NCBI Taxonomy" id="48144"/>
    <lineage>
        <taxon>Eukaryota</taxon>
        <taxon>Metazoa</taxon>
        <taxon>Ecdysozoa</taxon>
        <taxon>Arthropoda</taxon>
        <taxon>Crustacea</taxon>
        <taxon>Multicrustacea</taxon>
        <taxon>Malacostraca</taxon>
        <taxon>Eumalacostraca</taxon>
        <taxon>Eucarida</taxon>
        <taxon>Euphausiacea</taxon>
        <taxon>Euphausiidae</taxon>
        <taxon>Meganyctiphanes</taxon>
    </lineage>
</organism>
<dbReference type="InterPro" id="IPR036638">
    <property type="entry name" value="HLH_DNA-bd_sf"/>
</dbReference>
<protein>
    <submittedName>
        <fullName evidence="9">Uncharacterized protein</fullName>
    </submittedName>
</protein>
<dbReference type="Gene3D" id="4.10.280.10">
    <property type="entry name" value="Helix-loop-helix DNA-binding domain"/>
    <property type="match status" value="1"/>
</dbReference>
<reference evidence="9 10" key="1">
    <citation type="submission" date="2024-05" db="EMBL/GenBank/DDBJ databases">
        <authorList>
            <person name="Wallberg A."/>
        </authorList>
    </citation>
    <scope>NUCLEOTIDE SEQUENCE [LARGE SCALE GENOMIC DNA]</scope>
</reference>
<feature type="domain" description="Orange" evidence="8">
    <location>
        <begin position="101"/>
        <end position="134"/>
    </location>
</feature>
<evidence type="ECO:0000256" key="6">
    <source>
        <dbReference type="SAM" id="MobiDB-lite"/>
    </source>
</evidence>
<accession>A0AAV2Q6C9</accession>
<dbReference type="Proteomes" id="UP001497623">
    <property type="component" value="Unassembled WGS sequence"/>
</dbReference>
<keyword evidence="5" id="KW-0539">Nucleus</keyword>
<dbReference type="EMBL" id="CAXKWB010004333">
    <property type="protein sequence ID" value="CAL4073379.1"/>
    <property type="molecule type" value="Genomic_DNA"/>
</dbReference>
<keyword evidence="2" id="KW-0805">Transcription regulation</keyword>
<sequence length="333" mass="37451">MMRDLSGVKYCAAPRPSTTAAMIDVQRNRRSNKPQMERRRRERINQCLNELKTLVLTAQKKDPSRYSKLEKADILEMTVRHIQNIHQQEIQDTGQHQQNKYYAGYSKCASEVTSFLEGLPDIPNGLRKRLTSHLNAPTVINSARISPKIVQLDSNKVPNATSSNISKTSPQYVPCSSPEVRNPIFFSQSLLSIKFPLSCKIGLPGSPPAQAASPETFENPNSPESAHEVSSVDLKSSGSHSTYQRTYNTNRNYVQSGDSTMNKNTTPSAESISNHINHQELPLNLAVHRSSSEFPNEQKISIKSSLGHSVKEVRYIPYAQPERVQNTSHWRPW</sequence>
<name>A0AAV2Q6C9_MEGNR</name>
<evidence type="ECO:0000256" key="4">
    <source>
        <dbReference type="ARBA" id="ARBA00023163"/>
    </source>
</evidence>
<dbReference type="Gene3D" id="6.10.250.980">
    <property type="match status" value="1"/>
</dbReference>
<dbReference type="AlphaFoldDB" id="A0AAV2Q6C9"/>
<dbReference type="SUPFAM" id="SSF158457">
    <property type="entry name" value="Orange domain-like"/>
    <property type="match status" value="1"/>
</dbReference>
<dbReference type="PROSITE" id="PS50888">
    <property type="entry name" value="BHLH"/>
    <property type="match status" value="1"/>
</dbReference>
<dbReference type="SMART" id="SM00511">
    <property type="entry name" value="ORANGE"/>
    <property type="match status" value="1"/>
</dbReference>
<dbReference type="GO" id="GO:1990837">
    <property type="term" value="F:sequence-specific double-stranded DNA binding"/>
    <property type="evidence" value="ECO:0007669"/>
    <property type="project" value="UniProtKB-ARBA"/>
</dbReference>
<gene>
    <name evidence="9" type="ORF">MNOR_LOCUS9110</name>
</gene>
<evidence type="ECO:0000313" key="10">
    <source>
        <dbReference type="Proteomes" id="UP001497623"/>
    </source>
</evidence>
<dbReference type="SMART" id="SM00353">
    <property type="entry name" value="HLH"/>
    <property type="match status" value="1"/>
</dbReference>
<evidence type="ECO:0000313" key="9">
    <source>
        <dbReference type="EMBL" id="CAL4073379.1"/>
    </source>
</evidence>
<proteinExistence type="predicted"/>
<keyword evidence="4" id="KW-0804">Transcription</keyword>
<evidence type="ECO:0000259" key="7">
    <source>
        <dbReference type="PROSITE" id="PS50888"/>
    </source>
</evidence>
<comment type="caution">
    <text evidence="9">The sequence shown here is derived from an EMBL/GenBank/DDBJ whole genome shotgun (WGS) entry which is preliminary data.</text>
</comment>
<dbReference type="InterPro" id="IPR050370">
    <property type="entry name" value="HES_HEY"/>
</dbReference>
<evidence type="ECO:0000259" key="8">
    <source>
        <dbReference type="PROSITE" id="PS51054"/>
    </source>
</evidence>
<dbReference type="InterPro" id="IPR003650">
    <property type="entry name" value="Orange_dom"/>
</dbReference>
<dbReference type="GO" id="GO:0006355">
    <property type="term" value="P:regulation of DNA-templated transcription"/>
    <property type="evidence" value="ECO:0007669"/>
    <property type="project" value="InterPro"/>
</dbReference>
<dbReference type="SUPFAM" id="SSF47459">
    <property type="entry name" value="HLH, helix-loop-helix DNA-binding domain"/>
    <property type="match status" value="1"/>
</dbReference>
<evidence type="ECO:0000256" key="2">
    <source>
        <dbReference type="ARBA" id="ARBA00023015"/>
    </source>
</evidence>
<dbReference type="FunFam" id="4.10.280.10:FF:000009">
    <property type="entry name" value="Transcription factor HES-1"/>
    <property type="match status" value="1"/>
</dbReference>